<dbReference type="Gene3D" id="3.40.50.12470">
    <property type="match status" value="1"/>
</dbReference>
<dbReference type="FunFam" id="3.40.50.12470:FF:000009">
    <property type="entry name" value="2-oxoglutarate dehydrogenase E1 component"/>
    <property type="match status" value="1"/>
</dbReference>
<dbReference type="NCBIfam" id="TIGR00239">
    <property type="entry name" value="2oxo_dh_E1"/>
    <property type="match status" value="1"/>
</dbReference>
<dbReference type="SUPFAM" id="SSF52518">
    <property type="entry name" value="Thiamin diphosphate-binding fold (THDP-binding)"/>
    <property type="match status" value="2"/>
</dbReference>
<keyword evidence="14" id="KW-1185">Reference proteome</keyword>
<reference evidence="13 14" key="1">
    <citation type="submission" date="2016-09" db="EMBL/GenBank/DDBJ databases">
        <title>Acidihalobacter prosperus V6 (DSM14174).</title>
        <authorList>
            <person name="Khaleque H.N."/>
            <person name="Ramsay J.P."/>
            <person name="Murphy R.J.T."/>
            <person name="Kaksonen A.H."/>
            <person name="Boxall N.J."/>
            <person name="Watkin E.L.J."/>
        </authorList>
    </citation>
    <scope>NUCLEOTIDE SEQUENCE [LARGE SCALE GENOMIC DNA]</scope>
    <source>
        <strain evidence="13 14">V6</strain>
    </source>
</reference>
<sequence>MDDAQDPFPAPASMQDAWTGSALYGSNATYLEALYETFLQTPEAVPVEWRRYFEALPGLASGRTEVPHAPIRAEFTYDARHPAPAAGRTIDKQLRVLQLINAYRFLGHRTAATDPLALPGQPRPEELRLDYYHLGEADLDTRFHAGSLVGVNQAPLREIVARLEATYCGPIGAEYMHIGTTDEKRWLQQRLEGAYGRPEPDGERRFYLLQRLTAAEALEQHLHSRYVGQKRFSLEGGEGLIPLLDILIERAGANGVEEIVLGMAHRGRLNVLINIMGKSPDELFGEFEGRTHGTALAGDVKYHLGFSSDRMTSGGPVHLALAFNPSHLEIVGPVVEGSVRARQDRRGDAVGRKVMPVIIHGDAAFAGQGVVMETLNMSKTRGFSTKGTVHVVVNNQIGFTTSTCMDARSSHYCTDVAKMVNAPILHVNGDDPEAIAFVTALALDYRLRFRKDVVIDLVCYRRHGHNEADAPEVTQPMMYQRIKTLPTSRAHYAERLAGLGLIDEAGARALVTDYRAQLEAGGVVVPNLIEAAAIEHPYTVNWRQYIDSEVPEEVSTAVPLEQLRELSAALQRLPEGFALHPRVAKIMDDRRKMAAGAMAIDWGYAETLAYASLVDEGRRVRLCGQDTARGTFFHRHAVLHNQLKPGVYVPLRNLHPQQADFLVIDSLLSEEAVLAFEYGYATASPNALVIWEAQFGDFANGAQVVIDQFISSGEEKWSRLSGLVLLLPHGYEGQGAEHSSARLERFLQLCANDNLQICVPTTPAQMFHLLRRQVLRPLRKPLVVMSPKSLLRHKLAISSLDDLAEGHFQEVIGECDELPGRGVETVVFCSGKIYYDLLQRRRDEDRRDIALIRVEQLYPFPETEIKRQLRHYPSAARFVWCQEEPRNQGAWPELSWTLNQTIGMSRPLMECVARPPSAAPAVGRFDLHTQQQHALLDAVFNR</sequence>
<gene>
    <name evidence="13" type="ORF">BJI67_00195</name>
</gene>
<evidence type="ECO:0000256" key="8">
    <source>
        <dbReference type="ARBA" id="ARBA00023052"/>
    </source>
</evidence>
<dbReference type="GO" id="GO:0045252">
    <property type="term" value="C:oxoglutarate dehydrogenase complex"/>
    <property type="evidence" value="ECO:0007669"/>
    <property type="project" value="TreeGrafter"/>
</dbReference>
<dbReference type="EC" id="1.2.4.2" evidence="5"/>
<evidence type="ECO:0000256" key="1">
    <source>
        <dbReference type="ARBA" id="ARBA00001964"/>
    </source>
</evidence>
<dbReference type="Gene3D" id="1.10.287.1150">
    <property type="entry name" value="TPP helical domain"/>
    <property type="match status" value="1"/>
</dbReference>
<evidence type="ECO:0000256" key="9">
    <source>
        <dbReference type="ARBA" id="ARBA00023152"/>
    </source>
</evidence>
<comment type="cofactor">
    <cofactor evidence="1">
        <name>thiamine diphosphate</name>
        <dbReference type="ChEBI" id="CHEBI:58937"/>
    </cofactor>
</comment>
<dbReference type="InterPro" id="IPR031717">
    <property type="entry name" value="ODO-1/KGD_C"/>
</dbReference>
<comment type="catalytic activity">
    <reaction evidence="11">
        <text>N(6)-[(R)-lipoyl]-L-lysyl-[protein] + 2-oxoglutarate + H(+) = N(6)-[(R)-S(8)-succinyldihydrolipoyl]-L-lysyl-[protein] + CO2</text>
        <dbReference type="Rhea" id="RHEA:12188"/>
        <dbReference type="Rhea" id="RHEA-COMP:10474"/>
        <dbReference type="Rhea" id="RHEA-COMP:20092"/>
        <dbReference type="ChEBI" id="CHEBI:15378"/>
        <dbReference type="ChEBI" id="CHEBI:16526"/>
        <dbReference type="ChEBI" id="CHEBI:16810"/>
        <dbReference type="ChEBI" id="CHEBI:83099"/>
        <dbReference type="ChEBI" id="CHEBI:83120"/>
        <dbReference type="EC" id="1.2.4.2"/>
    </reaction>
</comment>
<dbReference type="InterPro" id="IPR001017">
    <property type="entry name" value="DH_E1"/>
</dbReference>
<dbReference type="GO" id="GO:0030976">
    <property type="term" value="F:thiamine pyrophosphate binding"/>
    <property type="evidence" value="ECO:0007669"/>
    <property type="project" value="InterPro"/>
</dbReference>
<evidence type="ECO:0000256" key="7">
    <source>
        <dbReference type="ARBA" id="ARBA00023002"/>
    </source>
</evidence>
<dbReference type="SMART" id="SM00861">
    <property type="entry name" value="Transket_pyr"/>
    <property type="match status" value="1"/>
</dbReference>
<dbReference type="InterPro" id="IPR029061">
    <property type="entry name" value="THDP-binding"/>
</dbReference>
<feature type="domain" description="Transketolase-like pyrimidine-binding" evidence="12">
    <location>
        <begin position="600"/>
        <end position="793"/>
    </location>
</feature>
<evidence type="ECO:0000256" key="2">
    <source>
        <dbReference type="ARBA" id="ARBA00003906"/>
    </source>
</evidence>
<dbReference type="RefSeq" id="WP_070071291.1">
    <property type="nucleotide sequence ID" value="NZ_CP017448.1"/>
</dbReference>
<accession>A0A1D8K401</accession>
<comment type="similarity">
    <text evidence="3">Belongs to the alpha-ketoglutarate dehydrogenase family.</text>
</comment>
<comment type="function">
    <text evidence="2">E1 component of the 2-oxoglutarate dehydrogenase (OGDH) complex which catalyzes the decarboxylation of 2-oxoglutarate, the first step in the conversion of 2-oxoglutarate to succinyl-CoA and CO(2).</text>
</comment>
<keyword evidence="8" id="KW-0786">Thiamine pyrophosphate</keyword>
<dbReference type="Pfam" id="PF02779">
    <property type="entry name" value="Transket_pyr"/>
    <property type="match status" value="1"/>
</dbReference>
<dbReference type="FunFam" id="1.10.287.1150:FF:000004">
    <property type="entry name" value="2-oxoglutarate dehydrogenase E1 component"/>
    <property type="match status" value="1"/>
</dbReference>
<evidence type="ECO:0000256" key="10">
    <source>
        <dbReference type="ARBA" id="ARBA00030680"/>
    </source>
</evidence>
<dbReference type="EMBL" id="CP017448">
    <property type="protein sequence ID" value="AOV15690.1"/>
    <property type="molecule type" value="Genomic_DNA"/>
</dbReference>
<dbReference type="InterPro" id="IPR042179">
    <property type="entry name" value="KGD_C_sf"/>
</dbReference>
<comment type="subunit">
    <text evidence="4">Homodimer. Part of the 2-oxoglutarate dehydrogenase (OGDH) complex composed of E1 (2-oxoglutarate dehydrogenase), E2 (dihydrolipoamide succinyltransferase) and E3 (dihydrolipoamide dehydrogenase); the complex contains multiple copies of the three enzymatic components (E1, E2 and E3).</text>
</comment>
<organism evidence="13 14">
    <name type="scientific">Acidihalobacter aeolianus</name>
    <dbReference type="NCBI Taxonomy" id="2792603"/>
    <lineage>
        <taxon>Bacteria</taxon>
        <taxon>Pseudomonadati</taxon>
        <taxon>Pseudomonadota</taxon>
        <taxon>Gammaproteobacteria</taxon>
        <taxon>Chromatiales</taxon>
        <taxon>Ectothiorhodospiraceae</taxon>
        <taxon>Acidihalobacter</taxon>
    </lineage>
</organism>
<dbReference type="InterPro" id="IPR032106">
    <property type="entry name" value="2-oxogl_dehyd_N"/>
</dbReference>
<dbReference type="InterPro" id="IPR005475">
    <property type="entry name" value="Transketolase-like_Pyr-bd"/>
</dbReference>
<name>A0A1D8K401_9GAMM</name>
<evidence type="ECO:0000256" key="4">
    <source>
        <dbReference type="ARBA" id="ARBA00011301"/>
    </source>
</evidence>
<dbReference type="AlphaFoldDB" id="A0A1D8K401"/>
<protein>
    <recommendedName>
        <fullName evidence="6">2-oxoglutarate dehydrogenase E1 component</fullName>
        <ecNumber evidence="5">1.2.4.2</ecNumber>
    </recommendedName>
    <alternativeName>
        <fullName evidence="10">Alpha-ketoglutarate dehydrogenase</fullName>
    </alternativeName>
</protein>
<dbReference type="Pfam" id="PF16078">
    <property type="entry name" value="2-oxogl_dehyd_N"/>
    <property type="match status" value="1"/>
</dbReference>
<keyword evidence="7" id="KW-0560">Oxidoreductase</keyword>
<dbReference type="Pfam" id="PF16870">
    <property type="entry name" value="OxoGdeHyase_C"/>
    <property type="match status" value="1"/>
</dbReference>
<dbReference type="CDD" id="cd02016">
    <property type="entry name" value="TPP_E1_OGDC_like"/>
    <property type="match status" value="1"/>
</dbReference>
<dbReference type="NCBIfam" id="NF006914">
    <property type="entry name" value="PRK09404.1"/>
    <property type="match status" value="1"/>
</dbReference>
<dbReference type="Gene3D" id="3.40.50.11610">
    <property type="entry name" value="Multifunctional 2-oxoglutarate metabolism enzyme, C-terminal domain"/>
    <property type="match status" value="1"/>
</dbReference>
<keyword evidence="9" id="KW-0324">Glycolysis</keyword>
<evidence type="ECO:0000256" key="6">
    <source>
        <dbReference type="ARBA" id="ARBA00013321"/>
    </source>
</evidence>
<dbReference type="GO" id="GO:0005829">
    <property type="term" value="C:cytosol"/>
    <property type="evidence" value="ECO:0007669"/>
    <property type="project" value="TreeGrafter"/>
</dbReference>
<dbReference type="NCBIfam" id="NF008907">
    <property type="entry name" value="PRK12270.1"/>
    <property type="match status" value="1"/>
</dbReference>
<dbReference type="PANTHER" id="PTHR23152">
    <property type="entry name" value="2-OXOGLUTARATE DEHYDROGENASE"/>
    <property type="match status" value="1"/>
</dbReference>
<dbReference type="PIRSF" id="PIRSF000157">
    <property type="entry name" value="Oxoglu_dh_E1"/>
    <property type="match status" value="1"/>
</dbReference>
<dbReference type="GO" id="GO:0006099">
    <property type="term" value="P:tricarboxylic acid cycle"/>
    <property type="evidence" value="ECO:0007669"/>
    <property type="project" value="TreeGrafter"/>
</dbReference>
<dbReference type="InterPro" id="IPR011603">
    <property type="entry name" value="2oxoglutarate_DH_E1"/>
</dbReference>
<dbReference type="Gene3D" id="3.40.50.970">
    <property type="match status" value="1"/>
</dbReference>
<evidence type="ECO:0000259" key="12">
    <source>
        <dbReference type="SMART" id="SM00861"/>
    </source>
</evidence>
<evidence type="ECO:0000256" key="3">
    <source>
        <dbReference type="ARBA" id="ARBA00006936"/>
    </source>
</evidence>
<evidence type="ECO:0000313" key="14">
    <source>
        <dbReference type="Proteomes" id="UP000095342"/>
    </source>
</evidence>
<evidence type="ECO:0000256" key="11">
    <source>
        <dbReference type="ARBA" id="ARBA00051911"/>
    </source>
</evidence>
<dbReference type="Proteomes" id="UP000095342">
    <property type="component" value="Chromosome"/>
</dbReference>
<proteinExistence type="inferred from homology"/>
<dbReference type="PANTHER" id="PTHR23152:SF4">
    <property type="entry name" value="2-OXOADIPATE DEHYDROGENASE COMPLEX COMPONENT E1"/>
    <property type="match status" value="1"/>
</dbReference>
<evidence type="ECO:0000313" key="13">
    <source>
        <dbReference type="EMBL" id="AOV15690.1"/>
    </source>
</evidence>
<evidence type="ECO:0000256" key="5">
    <source>
        <dbReference type="ARBA" id="ARBA00012280"/>
    </source>
</evidence>
<dbReference type="KEGG" id="aaeo:BJI67_00195"/>
<dbReference type="Pfam" id="PF00676">
    <property type="entry name" value="E1_dh"/>
    <property type="match status" value="1"/>
</dbReference>
<dbReference type="GO" id="GO:0004591">
    <property type="term" value="F:oxoglutarate dehydrogenase (succinyl-transferring) activity"/>
    <property type="evidence" value="ECO:0007669"/>
    <property type="project" value="UniProtKB-EC"/>
</dbReference>
<dbReference type="GO" id="GO:0006096">
    <property type="term" value="P:glycolytic process"/>
    <property type="evidence" value="ECO:0007669"/>
    <property type="project" value="UniProtKB-KW"/>
</dbReference>